<dbReference type="OrthoDB" id="9776005at2"/>
<dbReference type="InterPro" id="IPR013196">
    <property type="entry name" value="HTH_11"/>
</dbReference>
<dbReference type="InterPro" id="IPR036390">
    <property type="entry name" value="WH_DNA-bd_sf"/>
</dbReference>
<dbReference type="Pfam" id="PF00359">
    <property type="entry name" value="PTS_EIIA_2"/>
    <property type="match status" value="1"/>
</dbReference>
<dbReference type="EMBL" id="NMQW01000023">
    <property type="protein sequence ID" value="OXM85240.1"/>
    <property type="molecule type" value="Genomic_DNA"/>
</dbReference>
<comment type="caution">
    <text evidence="8">The sequence shown here is derived from an EMBL/GenBank/DDBJ whole genome shotgun (WGS) entry which is preliminary data.</text>
</comment>
<dbReference type="AlphaFoldDB" id="A0A229UPF7"/>
<dbReference type="Gene3D" id="1.10.1790.10">
    <property type="entry name" value="PRD domain"/>
    <property type="match status" value="1"/>
</dbReference>
<dbReference type="InterPro" id="IPR036388">
    <property type="entry name" value="WH-like_DNA-bd_sf"/>
</dbReference>
<evidence type="ECO:0000259" key="7">
    <source>
        <dbReference type="PROSITE" id="PS51372"/>
    </source>
</evidence>
<feature type="domain" description="PTS EIIB type-2" evidence="6">
    <location>
        <begin position="427"/>
        <end position="516"/>
    </location>
</feature>
<evidence type="ECO:0000313" key="9">
    <source>
        <dbReference type="Proteomes" id="UP000215509"/>
    </source>
</evidence>
<evidence type="ECO:0000259" key="6">
    <source>
        <dbReference type="PROSITE" id="PS51099"/>
    </source>
</evidence>
<dbReference type="InterPro" id="IPR013011">
    <property type="entry name" value="PTS_EIIB_2"/>
</dbReference>
<dbReference type="SUPFAM" id="SSF55804">
    <property type="entry name" value="Phoshotransferase/anion transport protein"/>
    <property type="match status" value="1"/>
</dbReference>
<dbReference type="InterPro" id="IPR011608">
    <property type="entry name" value="PRD"/>
</dbReference>
<dbReference type="Pfam" id="PF00874">
    <property type="entry name" value="PRD"/>
    <property type="match status" value="1"/>
</dbReference>
<keyword evidence="9" id="KW-1185">Reference proteome</keyword>
<dbReference type="InterPro" id="IPR002178">
    <property type="entry name" value="PTS_EIIA_type-2_dom"/>
</dbReference>
<proteinExistence type="predicted"/>
<dbReference type="SUPFAM" id="SSF46785">
    <property type="entry name" value="Winged helix' DNA-binding domain"/>
    <property type="match status" value="1"/>
</dbReference>
<dbReference type="InterPro" id="IPR050661">
    <property type="entry name" value="BglG_antiterminators"/>
</dbReference>
<reference evidence="8 9" key="1">
    <citation type="submission" date="2017-07" db="EMBL/GenBank/DDBJ databases">
        <title>Genome sequencing and assembly of Paenibacillus rigui.</title>
        <authorList>
            <person name="Mayilraj S."/>
        </authorList>
    </citation>
    <scope>NUCLEOTIDE SEQUENCE [LARGE SCALE GENOMIC DNA]</scope>
    <source>
        <strain evidence="8 9">JCM 16352</strain>
    </source>
</reference>
<name>A0A229UPF7_9BACL</name>
<evidence type="ECO:0000259" key="5">
    <source>
        <dbReference type="PROSITE" id="PS51094"/>
    </source>
</evidence>
<keyword evidence="4" id="KW-0804">Transcription</keyword>
<dbReference type="Gene3D" id="3.40.930.10">
    <property type="entry name" value="Mannitol-specific EII, Chain A"/>
    <property type="match status" value="1"/>
</dbReference>
<evidence type="ECO:0000313" key="8">
    <source>
        <dbReference type="EMBL" id="OXM85240.1"/>
    </source>
</evidence>
<dbReference type="InterPro" id="IPR036095">
    <property type="entry name" value="PTS_EIIB-like_sf"/>
</dbReference>
<feature type="domain" description="PTS EIIA type-2" evidence="5">
    <location>
        <begin position="551"/>
        <end position="696"/>
    </location>
</feature>
<dbReference type="Proteomes" id="UP000215509">
    <property type="component" value="Unassembled WGS sequence"/>
</dbReference>
<dbReference type="GO" id="GO:0008982">
    <property type="term" value="F:protein-N(PI)-phosphohistidine-sugar phosphotransferase activity"/>
    <property type="evidence" value="ECO:0007669"/>
    <property type="project" value="InterPro"/>
</dbReference>
<dbReference type="SUPFAM" id="SSF52794">
    <property type="entry name" value="PTS system IIB component-like"/>
    <property type="match status" value="1"/>
</dbReference>
<keyword evidence="1" id="KW-0808">Transferase</keyword>
<dbReference type="PROSITE" id="PS51099">
    <property type="entry name" value="PTS_EIIB_TYPE_2"/>
    <property type="match status" value="1"/>
</dbReference>
<dbReference type="CDD" id="cd05568">
    <property type="entry name" value="PTS_IIB_bgl_like"/>
    <property type="match status" value="1"/>
</dbReference>
<evidence type="ECO:0000256" key="2">
    <source>
        <dbReference type="ARBA" id="ARBA00022737"/>
    </source>
</evidence>
<dbReference type="PROSITE" id="PS51372">
    <property type="entry name" value="PRD_2"/>
    <property type="match status" value="1"/>
</dbReference>
<dbReference type="Pfam" id="PF08279">
    <property type="entry name" value="HTH_11"/>
    <property type="match status" value="1"/>
</dbReference>
<organism evidence="8 9">
    <name type="scientific">Paenibacillus rigui</name>
    <dbReference type="NCBI Taxonomy" id="554312"/>
    <lineage>
        <taxon>Bacteria</taxon>
        <taxon>Bacillati</taxon>
        <taxon>Bacillota</taxon>
        <taxon>Bacilli</taxon>
        <taxon>Bacillales</taxon>
        <taxon>Paenibacillaceae</taxon>
        <taxon>Paenibacillus</taxon>
    </lineage>
</organism>
<dbReference type="GO" id="GO:0006355">
    <property type="term" value="P:regulation of DNA-templated transcription"/>
    <property type="evidence" value="ECO:0007669"/>
    <property type="project" value="InterPro"/>
</dbReference>
<keyword evidence="2" id="KW-0677">Repeat</keyword>
<dbReference type="InterPro" id="IPR016152">
    <property type="entry name" value="PTrfase/Anion_transptr"/>
</dbReference>
<dbReference type="PROSITE" id="PS51094">
    <property type="entry name" value="PTS_EIIA_TYPE_2"/>
    <property type="match status" value="1"/>
</dbReference>
<evidence type="ECO:0000256" key="4">
    <source>
        <dbReference type="ARBA" id="ARBA00023163"/>
    </source>
</evidence>
<dbReference type="GO" id="GO:0009401">
    <property type="term" value="P:phosphoenolpyruvate-dependent sugar phosphotransferase system"/>
    <property type="evidence" value="ECO:0007669"/>
    <property type="project" value="InterPro"/>
</dbReference>
<sequence>MSMRKMTMMHVSNRQRQILEMLLSRNGEITASEIASEIKVSVRTVHRELPELEKMLEAYGISLLKKSGSGIRLLADSRSLNELRESLSLTSQAGYSTEERKVLISCCLLESDEPTKLFALAHDLRVAVPTIASDLDHVESWAVKYGLTLVRRRGFGVQLEGPESIKRKVIYLLAKDHLDDSAIFGHTADLPSPSPVTLKLLSMVGKENLMQVEQALWGLEEHGLNELSESGYTDLLLQLSVAVTRIRQGYGIAPTDNIHSGRSVDADADVTALYGRERAMLAHLSNALKLSLSREEAIYISALLRGEKTTATSRLLPQDDFSLMETVRGLIQAMEERCGAPLSEDRSLRDGLLNHLEPALQRIADGERIRNPLLAQIRKNYEQLFSWVRQAADHIFKHIVIPDEEIGFLVMHFGASIERLKQLSRNVKAIIVCTSGIGSSKLLAVRLGKEMPQIEIIDHVSWYEASRIPDGAYDLIISTVDLPLEARQYVKLSPLLTKEEIEKLRHYVQEVTLKKPAEAHLESSYEVQAWELLLLLNRYMHEIIALIEQFEVFPLEPAFMPDGQHTDLRATLHKVCEAVNQDGSLTRIEPVVELLLEREQHGTQVIPDTHLALFHTRSESIRKPVLSMFRLNTPLVLHSEHPAEVVQLVLMLGPLELAKESLEVLSEFSALLLLPELITLLEQGSTPEIKQFLSKELLSFYLNKTEMGRVNQ</sequence>
<dbReference type="SUPFAM" id="SSF63520">
    <property type="entry name" value="PTS-regulatory domain, PRD"/>
    <property type="match status" value="1"/>
</dbReference>
<dbReference type="Gene3D" id="3.40.50.2300">
    <property type="match status" value="1"/>
</dbReference>
<dbReference type="PANTHER" id="PTHR30185">
    <property type="entry name" value="CRYPTIC BETA-GLUCOSIDE BGL OPERON ANTITERMINATOR"/>
    <property type="match status" value="1"/>
</dbReference>
<accession>A0A229UPF7</accession>
<protein>
    <submittedName>
        <fullName evidence="8">Uncharacterized protein</fullName>
    </submittedName>
</protein>
<gene>
    <name evidence="8" type="ORF">CF651_16730</name>
</gene>
<evidence type="ECO:0000256" key="1">
    <source>
        <dbReference type="ARBA" id="ARBA00022679"/>
    </source>
</evidence>
<feature type="domain" description="PRD" evidence="7">
    <location>
        <begin position="318"/>
        <end position="423"/>
    </location>
</feature>
<dbReference type="Gene3D" id="1.10.10.10">
    <property type="entry name" value="Winged helix-like DNA-binding domain superfamily/Winged helix DNA-binding domain"/>
    <property type="match status" value="1"/>
</dbReference>
<keyword evidence="3" id="KW-0805">Transcription regulation</keyword>
<dbReference type="InterPro" id="IPR036634">
    <property type="entry name" value="PRD_sf"/>
</dbReference>
<dbReference type="PANTHER" id="PTHR30185:SF18">
    <property type="entry name" value="TRANSCRIPTIONAL REGULATOR MTLR"/>
    <property type="match status" value="1"/>
</dbReference>
<evidence type="ECO:0000256" key="3">
    <source>
        <dbReference type="ARBA" id="ARBA00023015"/>
    </source>
</evidence>